<reference evidence="1" key="1">
    <citation type="submission" date="2021-09" db="EMBL/GenBank/DDBJ databases">
        <authorList>
            <consortium name="Pathogen Informatics"/>
        </authorList>
    </citation>
    <scope>NUCLEOTIDE SEQUENCE</scope>
</reference>
<name>A0A8J2M4W2_9BILA</name>
<dbReference type="AlphaFoldDB" id="A0A8J2M4W2"/>
<dbReference type="Proteomes" id="UP000746747">
    <property type="component" value="Unassembled WGS sequence"/>
</dbReference>
<keyword evidence="2" id="KW-1185">Reference proteome</keyword>
<dbReference type="OrthoDB" id="10319056at2759"/>
<comment type="caution">
    <text evidence="1">The sequence shown here is derived from an EMBL/GenBank/DDBJ whole genome shotgun (WGS) entry which is preliminary data.</text>
</comment>
<protein>
    <submittedName>
        <fullName evidence="1">Uncharacterized protein</fullName>
    </submittedName>
</protein>
<organism evidence="1 2">
    <name type="scientific">Cercopithifilaria johnstoni</name>
    <dbReference type="NCBI Taxonomy" id="2874296"/>
    <lineage>
        <taxon>Eukaryota</taxon>
        <taxon>Metazoa</taxon>
        <taxon>Ecdysozoa</taxon>
        <taxon>Nematoda</taxon>
        <taxon>Chromadorea</taxon>
        <taxon>Rhabditida</taxon>
        <taxon>Spirurina</taxon>
        <taxon>Spiruromorpha</taxon>
        <taxon>Filarioidea</taxon>
        <taxon>Onchocercidae</taxon>
        <taxon>Cercopithifilaria</taxon>
    </lineage>
</organism>
<evidence type="ECO:0000313" key="2">
    <source>
        <dbReference type="Proteomes" id="UP000746747"/>
    </source>
</evidence>
<dbReference type="EMBL" id="CAKAEH010001359">
    <property type="protein sequence ID" value="CAG9535173.1"/>
    <property type="molecule type" value="Genomic_DNA"/>
</dbReference>
<gene>
    <name evidence="1" type="ORF">CJOHNSTONI_LOCUS5240</name>
</gene>
<sequence>MDTVEVTNKANSFSIETFTARFMALKICAENDWEAMQEKIEQSAEIDDALAELQNGLNHLLRHKNLEERAESLRKMRDSREQLLRMEYEELLNRVAILKSDLGN</sequence>
<accession>A0A8J2M4W2</accession>
<proteinExistence type="predicted"/>
<evidence type="ECO:0000313" key="1">
    <source>
        <dbReference type="EMBL" id="CAG9535173.1"/>
    </source>
</evidence>